<dbReference type="Proteomes" id="UP000698752">
    <property type="component" value="Unassembled WGS sequence"/>
</dbReference>
<dbReference type="Gene3D" id="3.40.50.720">
    <property type="entry name" value="NAD(P)-binding Rossmann-like Domain"/>
    <property type="match status" value="1"/>
</dbReference>
<dbReference type="SMART" id="SM00829">
    <property type="entry name" value="PKS_ER"/>
    <property type="match status" value="1"/>
</dbReference>
<reference evidence="5" key="1">
    <citation type="journal article" date="2021" name="Syst. Appl. Microbiol.">
        <title>Roseomonas hellenica sp. nov., isolated from roots of wild-growing Alkanna tinctoria.</title>
        <authorList>
            <person name="Rat A."/>
            <person name="Naranjo H.D."/>
            <person name="Lebbe L."/>
            <person name="Cnockaert M."/>
            <person name="Krigas N."/>
            <person name="Grigoriadou K."/>
            <person name="Maloupa E."/>
            <person name="Willems A."/>
        </authorList>
    </citation>
    <scope>NUCLEOTIDE SEQUENCE [LARGE SCALE GENOMIC DNA]</scope>
    <source>
        <strain evidence="5">LMG 31159</strain>
    </source>
</reference>
<evidence type="ECO:0000256" key="2">
    <source>
        <dbReference type="ARBA" id="ARBA00023002"/>
    </source>
</evidence>
<dbReference type="PANTHER" id="PTHR48106:SF18">
    <property type="entry name" value="QUINONE OXIDOREDUCTASE PIG3"/>
    <property type="match status" value="1"/>
</dbReference>
<keyword evidence="1" id="KW-0521">NADP</keyword>
<gene>
    <name evidence="4" type="ORF">GXW78_11830</name>
</gene>
<dbReference type="InterPro" id="IPR011032">
    <property type="entry name" value="GroES-like_sf"/>
</dbReference>
<accession>A0ABS5EH48</accession>
<dbReference type="RefSeq" id="WP_211868980.1">
    <property type="nucleotide sequence ID" value="NZ_JAAEDI010000011.1"/>
</dbReference>
<protein>
    <submittedName>
        <fullName evidence="4">NADH oxidase</fullName>
    </submittedName>
</protein>
<evidence type="ECO:0000313" key="5">
    <source>
        <dbReference type="Proteomes" id="UP000698752"/>
    </source>
</evidence>
<keyword evidence="2" id="KW-0560">Oxidoreductase</keyword>
<dbReference type="Gene3D" id="3.90.180.10">
    <property type="entry name" value="Medium-chain alcohol dehydrogenases, catalytic domain"/>
    <property type="match status" value="1"/>
</dbReference>
<dbReference type="InterPro" id="IPR020843">
    <property type="entry name" value="ER"/>
</dbReference>
<dbReference type="PANTHER" id="PTHR48106">
    <property type="entry name" value="QUINONE OXIDOREDUCTASE PIG3-RELATED"/>
    <property type="match status" value="1"/>
</dbReference>
<keyword evidence="5" id="KW-1185">Reference proteome</keyword>
<evidence type="ECO:0000256" key="1">
    <source>
        <dbReference type="ARBA" id="ARBA00022857"/>
    </source>
</evidence>
<evidence type="ECO:0000313" key="4">
    <source>
        <dbReference type="EMBL" id="MBR0650355.1"/>
    </source>
</evidence>
<dbReference type="EMBL" id="JAAEDI010000011">
    <property type="protein sequence ID" value="MBR0650355.1"/>
    <property type="molecule type" value="Genomic_DNA"/>
</dbReference>
<name>A0ABS5EH48_9PROT</name>
<dbReference type="InterPro" id="IPR036291">
    <property type="entry name" value="NAD(P)-bd_dom_sf"/>
</dbReference>
<organism evidence="4 5">
    <name type="scientific">Neoroseomonas terrae</name>
    <dbReference type="NCBI Taxonomy" id="424799"/>
    <lineage>
        <taxon>Bacteria</taxon>
        <taxon>Pseudomonadati</taxon>
        <taxon>Pseudomonadota</taxon>
        <taxon>Alphaproteobacteria</taxon>
        <taxon>Acetobacterales</taxon>
        <taxon>Acetobacteraceae</taxon>
        <taxon>Neoroseomonas</taxon>
    </lineage>
</organism>
<dbReference type="SUPFAM" id="SSF50129">
    <property type="entry name" value="GroES-like"/>
    <property type="match status" value="1"/>
</dbReference>
<dbReference type="SUPFAM" id="SSF51735">
    <property type="entry name" value="NAD(P)-binding Rossmann-fold domains"/>
    <property type="match status" value="1"/>
</dbReference>
<comment type="caution">
    <text evidence="4">The sequence shown here is derived from an EMBL/GenBank/DDBJ whole genome shotgun (WGS) entry which is preliminary data.</text>
</comment>
<feature type="domain" description="Enoyl reductase (ER)" evidence="3">
    <location>
        <begin position="19"/>
        <end position="286"/>
    </location>
</feature>
<proteinExistence type="predicted"/>
<sequence>MVDGNGLRGLELRSRISTGGVLELSLHEVAVPTPEADEIIVRVEATPINPSDIGVLLGPAGLDGAGFAGTGTNAVVRTQVPAAALPAIAARLDASLPVGNEGAGTVVRAGADVVDLLGKRVAVFGGAMWAQYRRAKAAEYMVLPAGATPRDGASWYVNPMTALGFVETMRHEGHTALVHTAAASNLGQMLNRICLADGIGLVNIVRSAQQAALLRGQGAAHVVDSSASDFTAALTAALAETGATLGFDAVSGGPLAGQILAAMEAAARQTASGYHHYGSDRHKQVYLYGRLNTGPTTFERVPLGFAWGMGGWLLRPALKKLGAETEARLRARVASELKTTFASHYTAEISLADALRPDIMKAYCRRATGEKFLVLPQQGLG</sequence>
<evidence type="ECO:0000259" key="3">
    <source>
        <dbReference type="SMART" id="SM00829"/>
    </source>
</evidence>